<sequence length="77" mass="8318">MDVALDARIPLTAGLLPFCPECVAVTPGNALQSSLPALDLMLHMQPVLKCKSINIKRIGELFLSYSVFGVSLFCILL</sequence>
<accession>A0ABQ1DTS1</accession>
<dbReference type="GeneID" id="45545230"/>
<proteinExistence type="predicted"/>
<organism evidence="1 2">
    <name type="scientific">Pseudomonas cichorii</name>
    <dbReference type="NCBI Taxonomy" id="36746"/>
    <lineage>
        <taxon>Bacteria</taxon>
        <taxon>Pseudomonadati</taxon>
        <taxon>Pseudomonadota</taxon>
        <taxon>Gammaproteobacteria</taxon>
        <taxon>Pseudomonadales</taxon>
        <taxon>Pseudomonadaceae</taxon>
        <taxon>Pseudomonas</taxon>
    </lineage>
</organism>
<evidence type="ECO:0000313" key="1">
    <source>
        <dbReference type="EMBL" id="GFM94435.1"/>
    </source>
</evidence>
<evidence type="ECO:0000313" key="2">
    <source>
        <dbReference type="Proteomes" id="UP000614982"/>
    </source>
</evidence>
<dbReference type="Proteomes" id="UP000614982">
    <property type="component" value="Unassembled WGS sequence"/>
</dbReference>
<dbReference type="RefSeq" id="WP_143008708.1">
    <property type="nucleotide sequence ID" value="NZ_BLWA01000017.1"/>
</dbReference>
<reference evidence="1 2" key="1">
    <citation type="submission" date="2020-05" db="EMBL/GenBank/DDBJ databases">
        <title>Genetic diversity of Pseudomonas cichorii.</title>
        <authorList>
            <person name="Tani S."/>
            <person name="Yagi H."/>
            <person name="Hashimoto S."/>
            <person name="Iiyama K."/>
            <person name="Furuya N."/>
        </authorList>
    </citation>
    <scope>NUCLEOTIDE SEQUENCE [LARGE SCALE GENOMIC DNA]</scope>
    <source>
        <strain evidence="1 2">LMG 2162</strain>
    </source>
</reference>
<comment type="caution">
    <text evidence="1">The sequence shown here is derived from an EMBL/GenBank/DDBJ whole genome shotgun (WGS) entry which is preliminary data.</text>
</comment>
<name>A0ABQ1DTS1_PSECI</name>
<protein>
    <submittedName>
        <fullName evidence="1">Uncharacterized protein</fullName>
    </submittedName>
</protein>
<gene>
    <name evidence="1" type="ORF">PSCICP_44070</name>
</gene>
<keyword evidence="2" id="KW-1185">Reference proteome</keyword>
<dbReference type="EMBL" id="BLWA01000017">
    <property type="protein sequence ID" value="GFM94435.1"/>
    <property type="molecule type" value="Genomic_DNA"/>
</dbReference>